<feature type="transmembrane region" description="Helical" evidence="1">
    <location>
        <begin position="119"/>
        <end position="141"/>
    </location>
</feature>
<keyword evidence="3" id="KW-1185">Reference proteome</keyword>
<accession>A0ABR7QB24</accession>
<sequence>MNNSTIKAFFNEIILDKFMVNFVPGLILFFVLTTFIRIPMGEGLTIFLIVTSISWVLGILLEMTFFRKTYLTRRENTAFTTSQSLNLLFGKIGISIIIACVLWIDIEAVIEYRGNTAEAIFLIIRFLVFTLAGLFLYLYYLKSRIKE</sequence>
<dbReference type="RefSeq" id="WP_187562820.1">
    <property type="nucleotide sequence ID" value="NZ_JACGWS010000008.1"/>
</dbReference>
<evidence type="ECO:0008006" key="4">
    <source>
        <dbReference type="Google" id="ProtNLM"/>
    </source>
</evidence>
<evidence type="ECO:0000313" key="2">
    <source>
        <dbReference type="EMBL" id="MBC8755774.1"/>
    </source>
</evidence>
<dbReference type="Proteomes" id="UP000619238">
    <property type="component" value="Unassembled WGS sequence"/>
</dbReference>
<proteinExistence type="predicted"/>
<keyword evidence="1" id="KW-0812">Transmembrane</keyword>
<evidence type="ECO:0000313" key="3">
    <source>
        <dbReference type="Proteomes" id="UP000619238"/>
    </source>
</evidence>
<name>A0ABR7QB24_9FLAO</name>
<comment type="caution">
    <text evidence="2">The sequence shown here is derived from an EMBL/GenBank/DDBJ whole genome shotgun (WGS) entry which is preliminary data.</text>
</comment>
<keyword evidence="1" id="KW-1133">Transmembrane helix</keyword>
<feature type="transmembrane region" description="Helical" evidence="1">
    <location>
        <begin position="85"/>
        <end position="104"/>
    </location>
</feature>
<feature type="transmembrane region" description="Helical" evidence="1">
    <location>
        <begin position="20"/>
        <end position="38"/>
    </location>
</feature>
<evidence type="ECO:0000256" key="1">
    <source>
        <dbReference type="SAM" id="Phobius"/>
    </source>
</evidence>
<gene>
    <name evidence="2" type="ORF">H2O64_13945</name>
</gene>
<protein>
    <recommendedName>
        <fullName evidence="4">DUF3278 domain-containing protein</fullName>
    </recommendedName>
</protein>
<keyword evidence="1" id="KW-0472">Membrane</keyword>
<dbReference type="EMBL" id="JACGWS010000008">
    <property type="protein sequence ID" value="MBC8755774.1"/>
    <property type="molecule type" value="Genomic_DNA"/>
</dbReference>
<reference evidence="2 3" key="1">
    <citation type="submission" date="2020-07" db="EMBL/GenBank/DDBJ databases">
        <title>Description of Kordia aestuariivivens sp. nov., isolated from a tidal flat.</title>
        <authorList>
            <person name="Park S."/>
            <person name="Yoon J.-H."/>
        </authorList>
    </citation>
    <scope>NUCLEOTIDE SEQUENCE [LARGE SCALE GENOMIC DNA]</scope>
    <source>
        <strain evidence="2 3">YSTF-M3</strain>
    </source>
</reference>
<organism evidence="2 3">
    <name type="scientific">Kordia aestuariivivens</name>
    <dbReference type="NCBI Taxonomy" id="2759037"/>
    <lineage>
        <taxon>Bacteria</taxon>
        <taxon>Pseudomonadati</taxon>
        <taxon>Bacteroidota</taxon>
        <taxon>Flavobacteriia</taxon>
        <taxon>Flavobacteriales</taxon>
        <taxon>Flavobacteriaceae</taxon>
        <taxon>Kordia</taxon>
    </lineage>
</organism>
<feature type="transmembrane region" description="Helical" evidence="1">
    <location>
        <begin position="44"/>
        <end position="65"/>
    </location>
</feature>